<accession>A0A096DC25</accession>
<sequence>MKRFQFSLNTVLSYKQQVLEELQNEHGQLLYQVRQQELVLQAAEERYRGLNLEFRQAETEGLTIAEALRYESGLRFLEDEIQREAKRLREYEAAAEEKRRQVVAARQDTASLEKLKDKKWEDYQKQVQKGEELLIEELVTAARARTAV</sequence>
<comment type="caution">
    <text evidence="2">The sequence shown here is derived from an EMBL/GenBank/DDBJ whole genome shotgun (WGS) entry which is preliminary data.</text>
</comment>
<keyword evidence="1" id="KW-0175">Coiled coil</keyword>
<gene>
    <name evidence="2" type="ORF">HMPREF9460_02254</name>
</gene>
<name>A0A096DC25_FLAPL</name>
<feature type="coiled-coil region" evidence="1">
    <location>
        <begin position="33"/>
        <end position="108"/>
    </location>
</feature>
<proteinExistence type="predicted"/>
<dbReference type="HOGENOM" id="CLU_139638_4_0_9"/>
<evidence type="ECO:0000313" key="2">
    <source>
        <dbReference type="EMBL" id="KGF55079.1"/>
    </source>
</evidence>
<keyword evidence="3" id="KW-1185">Reference proteome</keyword>
<dbReference type="eggNOG" id="COG2882">
    <property type="taxonomic scope" value="Bacteria"/>
</dbReference>
<dbReference type="EMBL" id="ADLO01000065">
    <property type="protein sequence ID" value="KGF55079.1"/>
    <property type="molecule type" value="Genomic_DNA"/>
</dbReference>
<dbReference type="AlphaFoldDB" id="A0A096DC25"/>
<dbReference type="Proteomes" id="UP000029585">
    <property type="component" value="Unassembled WGS sequence"/>
</dbReference>
<organism evidence="2 3">
    <name type="scientific">Flavonifractor plautii 1_3_50AFAA</name>
    <dbReference type="NCBI Taxonomy" id="742738"/>
    <lineage>
        <taxon>Bacteria</taxon>
        <taxon>Bacillati</taxon>
        <taxon>Bacillota</taxon>
        <taxon>Clostridia</taxon>
        <taxon>Eubacteriales</taxon>
        <taxon>Oscillospiraceae</taxon>
        <taxon>Flavonifractor</taxon>
    </lineage>
</organism>
<dbReference type="PATRIC" id="fig|742738.3.peg.2315"/>
<reference evidence="2 3" key="1">
    <citation type="submission" date="2011-08" db="EMBL/GenBank/DDBJ databases">
        <title>The Genome Sequence of Clostridium orbiscindens 1_3_50AFAA.</title>
        <authorList>
            <consortium name="The Broad Institute Genome Sequencing Platform"/>
            <person name="Earl A."/>
            <person name="Ward D."/>
            <person name="Feldgarden M."/>
            <person name="Gevers D."/>
            <person name="Daigneault M."/>
            <person name="Strauss J."/>
            <person name="Allen-Vercoe E."/>
            <person name="Young S.K."/>
            <person name="Zeng Q."/>
            <person name="Gargeya S."/>
            <person name="Fitzgerald M."/>
            <person name="Haas B."/>
            <person name="Abouelleil A."/>
            <person name="Alvarado L."/>
            <person name="Arachchi H.M."/>
            <person name="Berlin A."/>
            <person name="Brown A."/>
            <person name="Chapman S.B."/>
            <person name="Chen Z."/>
            <person name="Dunbar C."/>
            <person name="Freedman E."/>
            <person name="Gearin G."/>
            <person name="Gellesch M."/>
            <person name="Goldberg J."/>
            <person name="Griggs A."/>
            <person name="Gujja S."/>
            <person name="Heiman D."/>
            <person name="Howarth C."/>
            <person name="Larson L."/>
            <person name="Lui A."/>
            <person name="MacDonald P.J.P."/>
            <person name="Montmayeur A."/>
            <person name="Murphy C."/>
            <person name="Neiman D."/>
            <person name="Pearson M."/>
            <person name="Priest M."/>
            <person name="Roberts A."/>
            <person name="Saif S."/>
            <person name="Shea T."/>
            <person name="Shenoy N."/>
            <person name="Sisk P."/>
            <person name="Stolte C."/>
            <person name="Sykes S."/>
            <person name="Wortman J."/>
            <person name="Nusbaum C."/>
            <person name="Birren B."/>
        </authorList>
    </citation>
    <scope>NUCLEOTIDE SEQUENCE [LARGE SCALE GENOMIC DNA]</scope>
    <source>
        <strain evidence="2 3">1_3_50AFAA</strain>
    </source>
</reference>
<dbReference type="InterPro" id="IPR053716">
    <property type="entry name" value="Flag_assembly_chemotaxis_eff"/>
</dbReference>
<protein>
    <recommendedName>
        <fullName evidence="4">Flagellar FliJ protein</fullName>
    </recommendedName>
</protein>
<dbReference type="RefSeq" id="WP_009260628.1">
    <property type="nucleotide sequence ID" value="NZ_KN174163.1"/>
</dbReference>
<evidence type="ECO:0000313" key="3">
    <source>
        <dbReference type="Proteomes" id="UP000029585"/>
    </source>
</evidence>
<evidence type="ECO:0000256" key="1">
    <source>
        <dbReference type="SAM" id="Coils"/>
    </source>
</evidence>
<dbReference type="Gene3D" id="1.10.287.1700">
    <property type="match status" value="1"/>
</dbReference>
<evidence type="ECO:0008006" key="4">
    <source>
        <dbReference type="Google" id="ProtNLM"/>
    </source>
</evidence>